<dbReference type="PANTHER" id="PTHR16026:SF0">
    <property type="entry name" value="CARTILAGE ACIDIC PROTEIN 1"/>
    <property type="match status" value="1"/>
</dbReference>
<dbReference type="SUPFAM" id="SSF69318">
    <property type="entry name" value="Integrin alpha N-terminal domain"/>
    <property type="match status" value="1"/>
</dbReference>
<proteinExistence type="predicted"/>
<feature type="domain" description="ASPIC/UnbV" evidence="2">
    <location>
        <begin position="549"/>
        <end position="604"/>
    </location>
</feature>
<dbReference type="STRING" id="418495.SAMN05216215_1001154"/>
<organism evidence="3 4">
    <name type="scientific">Saccharopolyspora shandongensis</name>
    <dbReference type="NCBI Taxonomy" id="418495"/>
    <lineage>
        <taxon>Bacteria</taxon>
        <taxon>Bacillati</taxon>
        <taxon>Actinomycetota</taxon>
        <taxon>Actinomycetes</taxon>
        <taxon>Pseudonocardiales</taxon>
        <taxon>Pseudonocardiaceae</taxon>
        <taxon>Saccharopolyspora</taxon>
    </lineage>
</organism>
<dbReference type="PANTHER" id="PTHR16026">
    <property type="entry name" value="CARTILAGE ACIDIC PROTEIN 1"/>
    <property type="match status" value="1"/>
</dbReference>
<sequence>MPSSLRRALPAAVGLLLCLALGLLTVRPALSDADTRDLSGGFGFESVPINAPPPNARTDRTVAPGLEHIRGWISAVGASVGLADLRGLGRSGDACLVDPRDDSVTVFPVPRSGGPQYEPFRLRPDGLRQDATMAPMGCVPADLDEDGDQDILVYYWGRSPVLFLNTGRLDPTGFRPVELVDPMEVWNSTAVNVGDVDGDGHLDVLVGNYFPDGAKVLDPAAADDPRMRMQDSMGKARNAGTNKLLLTTPTGRPDDKPRLVDASNALPDASARSWTLSIGLQNLADRMLPDLYFANDFGPDQLLVNSSTPGQVRLTQVDGRRDVTTPRSEVLGHDSFKGMGVNYSYSRGQRLPMVVVSNITTPFALQESNFAFIPTGEPADLRRGELPFDERAEELGLARGGWSWDIKVGDFDNSGTDELLQATGFLKGERDRWPELQELAMGNDELLRYPGAWPKFRAGDDISGHEHNPFWVRAGDGRFHDLAVAAGIGAPDVTRGFALGDVNGDGLLDALVANQWEDSRLLLNTARGAPPAADLRLLRPAAAGGQTPAIGAEAVLSFPDGEQRAQLYPANGHAGVSDSTLHFGLPDGRAVPAAITWRDGTAVHTARIDIGPGTHTVLLNPDGTAVIR</sequence>
<keyword evidence="4" id="KW-1185">Reference proteome</keyword>
<dbReference type="EMBL" id="FNOK01000001">
    <property type="protein sequence ID" value="SDW08545.1"/>
    <property type="molecule type" value="Genomic_DNA"/>
</dbReference>
<dbReference type="Gene3D" id="2.130.10.130">
    <property type="entry name" value="Integrin alpha, N-terminal"/>
    <property type="match status" value="1"/>
</dbReference>
<dbReference type="InterPro" id="IPR013517">
    <property type="entry name" value="FG-GAP"/>
</dbReference>
<keyword evidence="1" id="KW-0732">Signal</keyword>
<dbReference type="Pfam" id="PF13517">
    <property type="entry name" value="FG-GAP_3"/>
    <property type="match status" value="1"/>
</dbReference>
<dbReference type="InterPro" id="IPR011519">
    <property type="entry name" value="UnbV_ASPIC"/>
</dbReference>
<dbReference type="InterPro" id="IPR027039">
    <property type="entry name" value="Crtac1"/>
</dbReference>
<gene>
    <name evidence="3" type="ORF">SAMN05216215_1001154</name>
</gene>
<dbReference type="Proteomes" id="UP000199529">
    <property type="component" value="Unassembled WGS sequence"/>
</dbReference>
<protein>
    <submittedName>
        <fullName evidence="3">ASPIC and UnbV</fullName>
    </submittedName>
</protein>
<dbReference type="InterPro" id="IPR028994">
    <property type="entry name" value="Integrin_alpha_N"/>
</dbReference>
<dbReference type="AlphaFoldDB" id="A0A1H2QN81"/>
<name>A0A1H2QN81_9PSEU</name>
<evidence type="ECO:0000259" key="2">
    <source>
        <dbReference type="Pfam" id="PF07593"/>
    </source>
</evidence>
<reference evidence="4" key="1">
    <citation type="submission" date="2016-10" db="EMBL/GenBank/DDBJ databases">
        <authorList>
            <person name="Varghese N."/>
            <person name="Submissions S."/>
        </authorList>
    </citation>
    <scope>NUCLEOTIDE SEQUENCE [LARGE SCALE GENOMIC DNA]</scope>
    <source>
        <strain evidence="4">CGMCC 4.3530</strain>
    </source>
</reference>
<dbReference type="Pfam" id="PF07593">
    <property type="entry name" value="UnbV_ASPIC"/>
    <property type="match status" value="1"/>
</dbReference>
<accession>A0A1H2QN81</accession>
<dbReference type="RefSeq" id="WP_093260117.1">
    <property type="nucleotide sequence ID" value="NZ_FNOK01000001.1"/>
</dbReference>
<evidence type="ECO:0000256" key="1">
    <source>
        <dbReference type="ARBA" id="ARBA00022729"/>
    </source>
</evidence>
<evidence type="ECO:0000313" key="3">
    <source>
        <dbReference type="EMBL" id="SDW08545.1"/>
    </source>
</evidence>
<dbReference type="OrthoDB" id="9816120at2"/>
<evidence type="ECO:0000313" key="4">
    <source>
        <dbReference type="Proteomes" id="UP000199529"/>
    </source>
</evidence>